<dbReference type="PANTHER" id="PTHR43465">
    <property type="entry name" value="DUF1680 DOMAIN PROTEIN (AFU_ORTHOLOGUE AFUA_1G08910)"/>
    <property type="match status" value="1"/>
</dbReference>
<dbReference type="InterPro" id="IPR049046">
    <property type="entry name" value="Beta-AFase-like_GH127_middle"/>
</dbReference>
<dbReference type="InterPro" id="IPR008928">
    <property type="entry name" value="6-hairpin_glycosidase_sf"/>
</dbReference>
<dbReference type="Gene3D" id="1.50.10.10">
    <property type="match status" value="1"/>
</dbReference>
<proteinExistence type="predicted"/>
<dbReference type="RefSeq" id="WP_253235386.1">
    <property type="nucleotide sequence ID" value="NZ_JAMYJR010000001.1"/>
</dbReference>
<evidence type="ECO:0000313" key="4">
    <source>
        <dbReference type="EMBL" id="MCO8269247.1"/>
    </source>
</evidence>
<protein>
    <submittedName>
        <fullName evidence="4">Glycoside hydrolase family 127 protein</fullName>
    </submittedName>
</protein>
<dbReference type="InterPro" id="IPR012341">
    <property type="entry name" value="6hp_glycosidase-like_sf"/>
</dbReference>
<sequence length="610" mass="67303">MTVSTPVVPSRGRLRPLGLSEVSLRAPGFWAHRQQVNGSATLDHIERWLERAGWLGNFDGGPRQGREFSDTEVYKFLEALAWEYGRTRDPAIDARFRAVAARVAAAQEPDGYLNTNFGRPGQQPRYSDLEWGHELYSYGHLIQAAVARARTYGHDEFVAVAVRAADHLCDVFGPGGIESVCGHAEVEPALVELYRVTGNPRYLEQARLFVERRGHHVLSDIEFGRAYFQDDMPVREATVLRGHAVRAMYLAAGTVDVAIETDDDELLAAVARQWRATMARRVYLTGGVGARHQDEAFGDDFVLPPDRAYSETCASVGSVMLAWRLLLAYGDARYADLIERTLFNVIATSPSDDGTRFFYTNTLHQRTLGTVPPPDEIVPRASSNLRAPWFTVSCCPTNISRTFAGLAAYLATADDDGIQLHQYAAASLQVGDVALDIDTDYPVSGRIAVHVRRSPGRPWTLTLRVPAWATGATLDGEPVEPGWARLRRRFAEGETIVLSLPVQPRLTYPDPRVDAIRGCAAVERGPVVYCAESSGPSVDTFRLDAGQPLTDDGAGGITAQCHIVDPPDDDWPYLADRPDPPFEKAPVTLRPYHDWASRGPSTMRVWLPLA</sequence>
<dbReference type="GO" id="GO:0016787">
    <property type="term" value="F:hydrolase activity"/>
    <property type="evidence" value="ECO:0007669"/>
    <property type="project" value="UniProtKB-KW"/>
</dbReference>
<dbReference type="InterPro" id="IPR049174">
    <property type="entry name" value="Beta-AFase-like"/>
</dbReference>
<keyword evidence="5" id="KW-1185">Reference proteome</keyword>
<organism evidence="4 5">
    <name type="scientific">Paractinoplanes aksuensis</name>
    <dbReference type="NCBI Taxonomy" id="2939490"/>
    <lineage>
        <taxon>Bacteria</taxon>
        <taxon>Bacillati</taxon>
        <taxon>Actinomycetota</taxon>
        <taxon>Actinomycetes</taxon>
        <taxon>Micromonosporales</taxon>
        <taxon>Micromonosporaceae</taxon>
        <taxon>Paractinoplanes</taxon>
    </lineage>
</organism>
<dbReference type="SUPFAM" id="SSF48208">
    <property type="entry name" value="Six-hairpin glycosidases"/>
    <property type="match status" value="1"/>
</dbReference>
<feature type="domain" description="Non-reducing end beta-L-arabinofuranosidase-like GH127 middle" evidence="2">
    <location>
        <begin position="418"/>
        <end position="501"/>
    </location>
</feature>
<dbReference type="Proteomes" id="UP001523369">
    <property type="component" value="Unassembled WGS sequence"/>
</dbReference>
<dbReference type="InterPro" id="IPR012878">
    <property type="entry name" value="Beta-AFase-like_GH127_cat"/>
</dbReference>
<gene>
    <name evidence="4" type="ORF">M1L60_01430</name>
</gene>
<dbReference type="InterPro" id="IPR049049">
    <property type="entry name" value="Beta-AFase-like_GH127_C"/>
</dbReference>
<evidence type="ECO:0000313" key="5">
    <source>
        <dbReference type="Proteomes" id="UP001523369"/>
    </source>
</evidence>
<feature type="domain" description="Non-reducing end beta-L-arabinofuranosidase-like GH127 C-terminal" evidence="3">
    <location>
        <begin position="504"/>
        <end position="608"/>
    </location>
</feature>
<dbReference type="Pfam" id="PF20737">
    <property type="entry name" value="Glyco_hydro127C"/>
    <property type="match status" value="1"/>
</dbReference>
<name>A0ABT1DEJ9_9ACTN</name>
<dbReference type="Pfam" id="PF20736">
    <property type="entry name" value="Glyco_hydro127M"/>
    <property type="match status" value="1"/>
</dbReference>
<evidence type="ECO:0000259" key="3">
    <source>
        <dbReference type="Pfam" id="PF20737"/>
    </source>
</evidence>
<comment type="caution">
    <text evidence="4">The sequence shown here is derived from an EMBL/GenBank/DDBJ whole genome shotgun (WGS) entry which is preliminary data.</text>
</comment>
<keyword evidence="4" id="KW-0378">Hydrolase</keyword>
<evidence type="ECO:0000259" key="1">
    <source>
        <dbReference type="Pfam" id="PF07944"/>
    </source>
</evidence>
<dbReference type="PANTHER" id="PTHR43465:SF2">
    <property type="entry name" value="DUF1680 DOMAIN PROTEIN (AFU_ORTHOLOGUE AFUA_1G08910)"/>
    <property type="match status" value="1"/>
</dbReference>
<evidence type="ECO:0000259" key="2">
    <source>
        <dbReference type="Pfam" id="PF20736"/>
    </source>
</evidence>
<dbReference type="Pfam" id="PF07944">
    <property type="entry name" value="Beta-AFase-like_GH127_cat"/>
    <property type="match status" value="1"/>
</dbReference>
<dbReference type="EMBL" id="JAMYJR010000001">
    <property type="protein sequence ID" value="MCO8269247.1"/>
    <property type="molecule type" value="Genomic_DNA"/>
</dbReference>
<reference evidence="4 5" key="1">
    <citation type="submission" date="2022-06" db="EMBL/GenBank/DDBJ databases">
        <title>New Species of the Genus Actinoplanes, ActinopZanes ferrugineus.</title>
        <authorList>
            <person name="Ding P."/>
        </authorList>
    </citation>
    <scope>NUCLEOTIDE SEQUENCE [LARGE SCALE GENOMIC DNA]</scope>
    <source>
        <strain evidence="4 5">TRM88003</strain>
    </source>
</reference>
<accession>A0ABT1DEJ9</accession>
<feature type="domain" description="Non-reducing end beta-L-arabinofuranosidase-like GH127 catalytic" evidence="1">
    <location>
        <begin position="56"/>
        <end position="406"/>
    </location>
</feature>